<dbReference type="InterPro" id="IPR011044">
    <property type="entry name" value="Quino_amine_DH_bsu"/>
</dbReference>
<proteinExistence type="predicted"/>
<accession>A0A9D3YTB6</accession>
<sequence length="394" mass="44372">MKELEEDDLLKKNSTVKIKCVHTVSTEDIVNTMDKCDVVLASAYEQGSELCSDEALDEGSLLFPATKTRTVATQVEQQIDSNTNTSKKSLCEMKIMYDSIKLLLCECKHNDGVPPVIALHVLTDGRILLLHKKMIKVYSLKRMLLSYFNLYSFAKDMCVVEEKKDGVFTVAFCLWAKKIIFLEYNDGFREKYVIDCNGNLKSVTMIGHHLLVVHTKGIQLLNISTGHVCYAFDEKRWTSNGSNISANINIIQACKTTKKIAVACQETLFQVKIDDGECQKGTVHAVCPFVLKYRKTHDAQPEIKDISDVKWDSQGNIYIANGYGVYQFYLINGVLKEIALNTMCGNCSAITIDEHRNRIVVGYSDSNLVHVYEYKYPAATITRGNSFGRFTAID</sequence>
<name>A0A9D3YTB6_DREPO</name>
<evidence type="ECO:0000313" key="1">
    <source>
        <dbReference type="EMBL" id="KAH3706958.1"/>
    </source>
</evidence>
<dbReference type="Proteomes" id="UP000828390">
    <property type="component" value="Unassembled WGS sequence"/>
</dbReference>
<gene>
    <name evidence="1" type="ORF">DPMN_066349</name>
</gene>
<organism evidence="1 2">
    <name type="scientific">Dreissena polymorpha</name>
    <name type="common">Zebra mussel</name>
    <name type="synonym">Mytilus polymorpha</name>
    <dbReference type="NCBI Taxonomy" id="45954"/>
    <lineage>
        <taxon>Eukaryota</taxon>
        <taxon>Metazoa</taxon>
        <taxon>Spiralia</taxon>
        <taxon>Lophotrochozoa</taxon>
        <taxon>Mollusca</taxon>
        <taxon>Bivalvia</taxon>
        <taxon>Autobranchia</taxon>
        <taxon>Heteroconchia</taxon>
        <taxon>Euheterodonta</taxon>
        <taxon>Imparidentia</taxon>
        <taxon>Neoheterodontei</taxon>
        <taxon>Myida</taxon>
        <taxon>Dreissenoidea</taxon>
        <taxon>Dreissenidae</taxon>
        <taxon>Dreissena</taxon>
    </lineage>
</organism>
<evidence type="ECO:0000313" key="2">
    <source>
        <dbReference type="Proteomes" id="UP000828390"/>
    </source>
</evidence>
<keyword evidence="2" id="KW-1185">Reference proteome</keyword>
<dbReference type="AlphaFoldDB" id="A0A9D3YTB6"/>
<protein>
    <submittedName>
        <fullName evidence="1">Uncharacterized protein</fullName>
    </submittedName>
</protein>
<comment type="caution">
    <text evidence="1">The sequence shown here is derived from an EMBL/GenBank/DDBJ whole genome shotgun (WGS) entry which is preliminary data.</text>
</comment>
<dbReference type="SUPFAM" id="SSF50969">
    <property type="entry name" value="YVTN repeat-like/Quinoprotein amine dehydrogenase"/>
    <property type="match status" value="1"/>
</dbReference>
<dbReference type="EMBL" id="JAIWYP010000014">
    <property type="protein sequence ID" value="KAH3706958.1"/>
    <property type="molecule type" value="Genomic_DNA"/>
</dbReference>
<reference evidence="1" key="2">
    <citation type="submission" date="2020-11" db="EMBL/GenBank/DDBJ databases">
        <authorList>
            <person name="McCartney M.A."/>
            <person name="Auch B."/>
            <person name="Kono T."/>
            <person name="Mallez S."/>
            <person name="Becker A."/>
            <person name="Gohl D.M."/>
            <person name="Silverstein K.A.T."/>
            <person name="Koren S."/>
            <person name="Bechman K.B."/>
            <person name="Herman A."/>
            <person name="Abrahante J.E."/>
            <person name="Garbe J."/>
        </authorList>
    </citation>
    <scope>NUCLEOTIDE SEQUENCE</scope>
    <source>
        <strain evidence="1">Duluth1</strain>
        <tissue evidence="1">Whole animal</tissue>
    </source>
</reference>
<reference evidence="1" key="1">
    <citation type="journal article" date="2019" name="bioRxiv">
        <title>The Genome of the Zebra Mussel, Dreissena polymorpha: A Resource for Invasive Species Research.</title>
        <authorList>
            <person name="McCartney M.A."/>
            <person name="Auch B."/>
            <person name="Kono T."/>
            <person name="Mallez S."/>
            <person name="Zhang Y."/>
            <person name="Obille A."/>
            <person name="Becker A."/>
            <person name="Abrahante J.E."/>
            <person name="Garbe J."/>
            <person name="Badalamenti J.P."/>
            <person name="Herman A."/>
            <person name="Mangelson H."/>
            <person name="Liachko I."/>
            <person name="Sullivan S."/>
            <person name="Sone E.D."/>
            <person name="Koren S."/>
            <person name="Silverstein K.A.T."/>
            <person name="Beckman K.B."/>
            <person name="Gohl D.M."/>
        </authorList>
    </citation>
    <scope>NUCLEOTIDE SEQUENCE</scope>
    <source>
        <strain evidence="1">Duluth1</strain>
        <tissue evidence="1">Whole animal</tissue>
    </source>
</reference>